<dbReference type="CDD" id="cd06260">
    <property type="entry name" value="DUF820-like"/>
    <property type="match status" value="1"/>
</dbReference>
<keyword evidence="3" id="KW-1185">Reference proteome</keyword>
<evidence type="ECO:0000313" key="2">
    <source>
        <dbReference type="EMBL" id="PHX57393.1"/>
    </source>
</evidence>
<keyword evidence="2" id="KW-0255">Endonuclease</keyword>
<protein>
    <submittedName>
        <fullName evidence="2">Uma2 family endonuclease</fullName>
    </submittedName>
</protein>
<dbReference type="RefSeq" id="WP_096831279.1">
    <property type="nucleotide sequence ID" value="NZ_NXIB02000001.1"/>
</dbReference>
<accession>A0A2G4F6H5</accession>
<feature type="domain" description="Putative restriction endonuclease" evidence="1">
    <location>
        <begin position="20"/>
        <end position="184"/>
    </location>
</feature>
<reference evidence="2" key="1">
    <citation type="submission" date="2017-10" db="EMBL/GenBank/DDBJ databases">
        <title>Draft genome sequence of the planktic cyanobacteria Tychonema bourrellyi isolated from alpine lentic freshwater.</title>
        <authorList>
            <person name="Tett A."/>
            <person name="Armanini F."/>
            <person name="Asnicar F."/>
            <person name="Boscaini A."/>
            <person name="Pasolli E."/>
            <person name="Zolfo M."/>
            <person name="Donati C."/>
            <person name="Salmaso N."/>
            <person name="Segata N."/>
        </authorList>
    </citation>
    <scope>NUCLEOTIDE SEQUENCE</scope>
    <source>
        <strain evidence="2">FEM_GT703</strain>
    </source>
</reference>
<keyword evidence="2" id="KW-0378">Hydrolase</keyword>
<sequence>MTATLIPTPQAGVLLKNISWQTYESLVNELAEQRGIRLTYDRGTLEIMTPSDPHEGNKQILGRFVETVTEELNVEIRSLGSRTCKREDLERGLEPDQCYYIENEGIVRSLKQIDLNQDPPPDLVIEIDITSSSINRMELYASLGVPELWRYDGSRLIFYQLEGQEYVEREVSPHFPFLSPSEIMGFVERQKDVGETSMIRGFRQWVRSQIHSGE</sequence>
<dbReference type="InterPro" id="IPR012296">
    <property type="entry name" value="Nuclease_put_TT1808"/>
</dbReference>
<dbReference type="Gene3D" id="3.90.1570.10">
    <property type="entry name" value="tt1808, chain A"/>
    <property type="match status" value="1"/>
</dbReference>
<dbReference type="AlphaFoldDB" id="A0A2G4F6H5"/>
<evidence type="ECO:0000313" key="3">
    <source>
        <dbReference type="Proteomes" id="UP000226442"/>
    </source>
</evidence>
<dbReference type="EMBL" id="NXIB02000001">
    <property type="protein sequence ID" value="PHX57393.1"/>
    <property type="molecule type" value="Genomic_DNA"/>
</dbReference>
<evidence type="ECO:0000259" key="1">
    <source>
        <dbReference type="Pfam" id="PF05685"/>
    </source>
</evidence>
<keyword evidence="2" id="KW-0540">Nuclease</keyword>
<dbReference type="InterPro" id="IPR008538">
    <property type="entry name" value="Uma2"/>
</dbReference>
<dbReference type="PANTHER" id="PTHR47152:SF2">
    <property type="entry name" value="SLR2084 PROTEIN"/>
    <property type="match status" value="1"/>
</dbReference>
<comment type="caution">
    <text evidence="2">The sequence shown here is derived from an EMBL/GenBank/DDBJ whole genome shotgun (WGS) entry which is preliminary data.</text>
</comment>
<dbReference type="Proteomes" id="UP000226442">
    <property type="component" value="Unassembled WGS sequence"/>
</dbReference>
<dbReference type="PANTHER" id="PTHR47152">
    <property type="entry name" value="SLR2084 PROTEIN-RELATED"/>
    <property type="match status" value="1"/>
</dbReference>
<gene>
    <name evidence="2" type="ORF">CP500_000175</name>
</gene>
<dbReference type="Pfam" id="PF05685">
    <property type="entry name" value="Uma2"/>
    <property type="match status" value="1"/>
</dbReference>
<dbReference type="OrthoDB" id="427876at2"/>
<name>A0A2G4F6H5_9CYAN</name>
<dbReference type="InterPro" id="IPR011335">
    <property type="entry name" value="Restrct_endonuc-II-like"/>
</dbReference>
<organism evidence="2 3">
    <name type="scientific">Tychonema bourrellyi FEM_GT703</name>
    <dbReference type="NCBI Taxonomy" id="2040638"/>
    <lineage>
        <taxon>Bacteria</taxon>
        <taxon>Bacillati</taxon>
        <taxon>Cyanobacteriota</taxon>
        <taxon>Cyanophyceae</taxon>
        <taxon>Oscillatoriophycideae</taxon>
        <taxon>Oscillatoriales</taxon>
        <taxon>Microcoleaceae</taxon>
        <taxon>Tychonema</taxon>
    </lineage>
</organism>
<proteinExistence type="predicted"/>
<dbReference type="GO" id="GO:0004519">
    <property type="term" value="F:endonuclease activity"/>
    <property type="evidence" value="ECO:0007669"/>
    <property type="project" value="UniProtKB-KW"/>
</dbReference>
<dbReference type="SUPFAM" id="SSF52980">
    <property type="entry name" value="Restriction endonuclease-like"/>
    <property type="match status" value="1"/>
</dbReference>